<dbReference type="GO" id="GO:0004451">
    <property type="term" value="F:isocitrate lyase activity"/>
    <property type="evidence" value="ECO:0007669"/>
    <property type="project" value="UniProtKB-EC"/>
</dbReference>
<keyword evidence="2" id="KW-1185">Reference proteome</keyword>
<dbReference type="PATRIC" id="fig|242163.4.peg.3400"/>
<dbReference type="InterPro" id="IPR039556">
    <property type="entry name" value="ICL/PEPM"/>
</dbReference>
<sequence length="298" mass="32198">MKPASHAHTLRERLKQRDIVVVPGGGSPLEIKLIGRAGFEAAYLSGYATAASRYGVPDIGLVAYGEIENAVLAATRIADVPLIVDCDTGYGDVTNMYRTVQGMERLGVAAIQIEDQAWPKRCGHMDAKIVESREVALRKLRAAIEARLDPDTVIIARTDARGPHGLDEALERCRMFRDAGADVVFVDGPQSLEELEIIGRELAGGPLVANMSESGLTPLLSAAELQELGFAIALFPSSTVRLSVRIIEDFLASLKESGDSRAWVDRMASLSQTNSALDIDAMRAFEARILADVKERPA</sequence>
<dbReference type="AlphaFoldDB" id="A0A0L0M668"/>
<dbReference type="EMBL" id="LFJJ01000241">
    <property type="protein sequence ID" value="KND57484.1"/>
    <property type="molecule type" value="Genomic_DNA"/>
</dbReference>
<protein>
    <submittedName>
        <fullName evidence="1">Isocitrate lyase</fullName>
        <ecNumber evidence="1">4.1.3.1</ecNumber>
    </submittedName>
</protein>
<dbReference type="PROSITE" id="PS00161">
    <property type="entry name" value="ISOCITRATE_LYASE"/>
    <property type="match status" value="1"/>
</dbReference>
<dbReference type="Gene3D" id="3.20.20.60">
    <property type="entry name" value="Phosphoenolpyruvate-binding domains"/>
    <property type="match status" value="1"/>
</dbReference>
<gene>
    <name evidence="1" type="ORF">BVER_05799</name>
</gene>
<name>A0A0L0M668_9BURK</name>
<dbReference type="InterPro" id="IPR018523">
    <property type="entry name" value="Isocitrate_lyase_ph_CS"/>
</dbReference>
<keyword evidence="1" id="KW-0456">Lyase</keyword>
<dbReference type="PANTHER" id="PTHR42905">
    <property type="entry name" value="PHOSPHOENOLPYRUVATE CARBOXYLASE"/>
    <property type="match status" value="1"/>
</dbReference>
<dbReference type="SUPFAM" id="SSF51621">
    <property type="entry name" value="Phosphoenolpyruvate/pyruvate domain"/>
    <property type="match status" value="1"/>
</dbReference>
<dbReference type="InterPro" id="IPR040442">
    <property type="entry name" value="Pyrv_kinase-like_dom_sf"/>
</dbReference>
<dbReference type="OrthoDB" id="9771433at2"/>
<dbReference type="Pfam" id="PF13714">
    <property type="entry name" value="PEP_mutase"/>
    <property type="match status" value="1"/>
</dbReference>
<proteinExistence type="predicted"/>
<dbReference type="InterPro" id="IPR015813">
    <property type="entry name" value="Pyrv/PenolPyrv_kinase-like_dom"/>
</dbReference>
<reference evidence="2" key="1">
    <citation type="submission" date="2015-06" db="EMBL/GenBank/DDBJ databases">
        <title>Comparative genomics of Burkholderia leaf nodule symbionts.</title>
        <authorList>
            <person name="Carlier A."/>
            <person name="Eberl L."/>
            <person name="Pinto-Carbo M."/>
        </authorList>
    </citation>
    <scope>NUCLEOTIDE SEQUENCE [LARGE SCALE GENOMIC DNA]</scope>
    <source>
        <strain evidence="2">UZHbot4</strain>
    </source>
</reference>
<evidence type="ECO:0000313" key="1">
    <source>
        <dbReference type="EMBL" id="KND57484.1"/>
    </source>
</evidence>
<organism evidence="1 2">
    <name type="scientific">Candidatus Burkholderia verschuerenii</name>
    <dbReference type="NCBI Taxonomy" id="242163"/>
    <lineage>
        <taxon>Bacteria</taxon>
        <taxon>Pseudomonadati</taxon>
        <taxon>Pseudomonadota</taxon>
        <taxon>Betaproteobacteria</taxon>
        <taxon>Burkholderiales</taxon>
        <taxon>Burkholderiaceae</taxon>
        <taxon>Burkholderia</taxon>
    </lineage>
</organism>
<evidence type="ECO:0000313" key="2">
    <source>
        <dbReference type="Proteomes" id="UP000036959"/>
    </source>
</evidence>
<dbReference type="Proteomes" id="UP000036959">
    <property type="component" value="Unassembled WGS sequence"/>
</dbReference>
<dbReference type="PANTHER" id="PTHR42905:SF5">
    <property type="entry name" value="CARBOXYVINYL-CARBOXYPHOSPHONATE PHOSPHORYLMUTASE, CHLOROPLASTIC"/>
    <property type="match status" value="1"/>
</dbReference>
<dbReference type="RefSeq" id="WP_050455754.1">
    <property type="nucleotide sequence ID" value="NZ_LFJJ01000241.1"/>
</dbReference>
<dbReference type="CDD" id="cd00377">
    <property type="entry name" value="ICL_PEPM"/>
    <property type="match status" value="1"/>
</dbReference>
<accession>A0A0L0M668</accession>
<dbReference type="EC" id="4.1.3.1" evidence="1"/>
<comment type="caution">
    <text evidence="1">The sequence shown here is derived from an EMBL/GenBank/DDBJ whole genome shotgun (WGS) entry which is preliminary data.</text>
</comment>